<gene>
    <name evidence="1" type="ORF">K3769_40175</name>
</gene>
<dbReference type="Pfam" id="PF05721">
    <property type="entry name" value="PhyH"/>
    <property type="match status" value="1"/>
</dbReference>
<accession>A0ABT3VKP7</accession>
<proteinExistence type="predicted"/>
<dbReference type="EMBL" id="JAIFZO010000002">
    <property type="protein sequence ID" value="MCX4238888.1"/>
    <property type="molecule type" value="Genomic_DNA"/>
</dbReference>
<evidence type="ECO:0000313" key="1">
    <source>
        <dbReference type="EMBL" id="MCX4238888.1"/>
    </source>
</evidence>
<reference evidence="1" key="1">
    <citation type="journal article" date="2022" name="bioRxiv">
        <title>Discovery and biosynthetic assessment of Streptomyces ortus sp nov. isolated from a deep-sea sponge.</title>
        <authorList>
            <person name="Williams S.E."/>
        </authorList>
    </citation>
    <scope>NUCLEOTIDE SEQUENCE</scope>
    <source>
        <strain evidence="1">A15ISP2-DRY2</strain>
    </source>
</reference>
<evidence type="ECO:0000313" key="2">
    <source>
        <dbReference type="Proteomes" id="UP001165590"/>
    </source>
</evidence>
<dbReference type="GO" id="GO:0051213">
    <property type="term" value="F:dioxygenase activity"/>
    <property type="evidence" value="ECO:0007669"/>
    <property type="project" value="UniProtKB-KW"/>
</dbReference>
<sequence>MDYLAAFERDGYLVVDIFSPDEVAELKKLLSGLIDPPVSGHPRLYVHAASEKPLPRLDPFNPYAVWKIVNTPLAGDTWFALIQDPRVLDVVGELIGPDINFHMGFARLRPTGLRAEEGWHRDLETDRHTLPELVTALIYLDDMDAESGATLVCPGSHRHDRPTPEAGEALPVLARPGSVLFLHCLTLHRASANTNDRHRSILINEYKSARTVEVTPNDAAFADLPLRRGGRNLSAL</sequence>
<name>A0ABT3VKP7_9ACTN</name>
<dbReference type="Proteomes" id="UP001165590">
    <property type="component" value="Unassembled WGS sequence"/>
</dbReference>
<comment type="caution">
    <text evidence="1">The sequence shown here is derived from an EMBL/GenBank/DDBJ whole genome shotgun (WGS) entry which is preliminary data.</text>
</comment>
<dbReference type="SUPFAM" id="SSF51197">
    <property type="entry name" value="Clavaminate synthase-like"/>
    <property type="match status" value="1"/>
</dbReference>
<keyword evidence="1" id="KW-0560">Oxidoreductase</keyword>
<keyword evidence="1" id="KW-0223">Dioxygenase</keyword>
<protein>
    <submittedName>
        <fullName evidence="1">Phytanoyl-CoA dioxygenase family protein</fullName>
    </submittedName>
</protein>
<keyword evidence="2" id="KW-1185">Reference proteome</keyword>
<dbReference type="PANTHER" id="PTHR20883">
    <property type="entry name" value="PHYTANOYL-COA DIOXYGENASE DOMAIN CONTAINING 1"/>
    <property type="match status" value="1"/>
</dbReference>
<dbReference type="RefSeq" id="WP_267031143.1">
    <property type="nucleotide sequence ID" value="NZ_JAIFZO010000002.1"/>
</dbReference>
<organism evidence="1 2">
    <name type="scientific">Streptomyces ortus</name>
    <dbReference type="NCBI Taxonomy" id="2867268"/>
    <lineage>
        <taxon>Bacteria</taxon>
        <taxon>Bacillati</taxon>
        <taxon>Actinomycetota</taxon>
        <taxon>Actinomycetes</taxon>
        <taxon>Kitasatosporales</taxon>
        <taxon>Streptomycetaceae</taxon>
        <taxon>Streptomyces</taxon>
    </lineage>
</organism>
<dbReference type="PANTHER" id="PTHR20883:SF48">
    <property type="entry name" value="ECTOINE DIOXYGENASE"/>
    <property type="match status" value="1"/>
</dbReference>
<dbReference type="InterPro" id="IPR008775">
    <property type="entry name" value="Phytyl_CoA_dOase-like"/>
</dbReference>
<dbReference type="Gene3D" id="2.60.120.620">
    <property type="entry name" value="q2cbj1_9rhob like domain"/>
    <property type="match status" value="1"/>
</dbReference>